<gene>
    <name evidence="1" type="ORF">TPSD3_14685</name>
</gene>
<dbReference type="OrthoDB" id="6975485at2"/>
<evidence type="ECO:0000313" key="1">
    <source>
        <dbReference type="EMBL" id="OUD12355.1"/>
    </source>
</evidence>
<evidence type="ECO:0000313" key="2">
    <source>
        <dbReference type="Proteomes" id="UP000194798"/>
    </source>
</evidence>
<dbReference type="EMBL" id="MSLT01000023">
    <property type="protein sequence ID" value="OUD12355.1"/>
    <property type="molecule type" value="Genomic_DNA"/>
</dbReference>
<reference evidence="1 2" key="1">
    <citation type="submission" date="2016-12" db="EMBL/GenBank/DDBJ databases">
        <title>Thioflexothrix psekupsii D3 genome sequencing and assembly.</title>
        <authorList>
            <person name="Fomenkov A."/>
            <person name="Vincze T."/>
            <person name="Grabovich M."/>
            <person name="Anton B.P."/>
            <person name="Dubinina G."/>
            <person name="Orlova M."/>
            <person name="Belousova E."/>
            <person name="Roberts R.J."/>
        </authorList>
    </citation>
    <scope>NUCLEOTIDE SEQUENCE [LARGE SCALE GENOMIC DNA]</scope>
    <source>
        <strain evidence="1">D3</strain>
    </source>
</reference>
<evidence type="ECO:0008006" key="3">
    <source>
        <dbReference type="Google" id="ProtNLM"/>
    </source>
</evidence>
<dbReference type="RefSeq" id="WP_086489305.1">
    <property type="nucleotide sequence ID" value="NZ_MSLT01000023.1"/>
</dbReference>
<name>A0A251X4S5_9GAMM</name>
<accession>A0A251X4S5</accession>
<protein>
    <recommendedName>
        <fullName evidence="3">TIGR02646 family protein</fullName>
    </recommendedName>
</protein>
<proteinExistence type="predicted"/>
<keyword evidence="2" id="KW-1185">Reference proteome</keyword>
<comment type="caution">
    <text evidence="1">The sequence shown here is derived from an EMBL/GenBank/DDBJ whole genome shotgun (WGS) entry which is preliminary data.</text>
</comment>
<sequence>MRKIDKNREPICLTHYKKQNKTHNYAEFSGNNRDCFDELRLALLQESGFLCCYCMQRIVINEGNETDVKKNLSQMIVEHFKPKSVYDGTNGKKNLHLDYNNLIATCNGNQSSKGNEKKHCGALKDNGEFVYLPNPASDEFAHFQTKIKYKERGSEIKYLENPVDRKVLIVAPTNPDDIENDELVGTRLGKLNLNESNLAKKRYAVWNKVKRQLEQENWERSKIEEKIKEYSTLYEKTSMGTIYHVYHEFCAMVVFFLEGKLLTIKNEQ</sequence>
<dbReference type="AlphaFoldDB" id="A0A251X4S5"/>
<organism evidence="1 2">
    <name type="scientific">Thioflexithrix psekupsensis</name>
    <dbReference type="NCBI Taxonomy" id="1570016"/>
    <lineage>
        <taxon>Bacteria</taxon>
        <taxon>Pseudomonadati</taxon>
        <taxon>Pseudomonadota</taxon>
        <taxon>Gammaproteobacteria</taxon>
        <taxon>Thiotrichales</taxon>
        <taxon>Thioflexithrix</taxon>
    </lineage>
</organism>
<dbReference type="Proteomes" id="UP000194798">
    <property type="component" value="Unassembled WGS sequence"/>
</dbReference>